<dbReference type="PANTHER" id="PTHR11712">
    <property type="entry name" value="POLYKETIDE SYNTHASE-RELATED"/>
    <property type="match status" value="1"/>
</dbReference>
<feature type="domain" description="Beta-ketoacyl synthase-like N-terminal" evidence="2">
    <location>
        <begin position="12"/>
        <end position="229"/>
    </location>
</feature>
<gene>
    <name evidence="3" type="primary">fabF_3</name>
    <name evidence="3" type="ORF">Ade02nite_13370</name>
</gene>
<dbReference type="EMBL" id="BOMI01000021">
    <property type="protein sequence ID" value="GID72696.1"/>
    <property type="molecule type" value="Genomic_DNA"/>
</dbReference>
<evidence type="ECO:0000259" key="2">
    <source>
        <dbReference type="Pfam" id="PF00109"/>
    </source>
</evidence>
<reference evidence="3 4" key="1">
    <citation type="submission" date="2021-01" db="EMBL/GenBank/DDBJ databases">
        <title>Whole genome shotgun sequence of Actinoplanes deccanensis NBRC 13994.</title>
        <authorList>
            <person name="Komaki H."/>
            <person name="Tamura T."/>
        </authorList>
    </citation>
    <scope>NUCLEOTIDE SEQUENCE [LARGE SCALE GENOMIC DNA]</scope>
    <source>
        <strain evidence="3 4">NBRC 13994</strain>
    </source>
</reference>
<keyword evidence="1" id="KW-0808">Transferase</keyword>
<name>A0ABQ3XY86_9ACTN</name>
<dbReference type="SUPFAM" id="SSF53901">
    <property type="entry name" value="Thiolase-like"/>
    <property type="match status" value="2"/>
</dbReference>
<dbReference type="PANTHER" id="PTHR11712:SF336">
    <property type="entry name" value="3-OXOACYL-[ACYL-CARRIER-PROTEIN] SYNTHASE, MITOCHONDRIAL"/>
    <property type="match status" value="1"/>
</dbReference>
<proteinExistence type="predicted"/>
<dbReference type="RefSeq" id="WP_203760635.1">
    <property type="nucleotide sequence ID" value="NZ_BAAABO010000006.1"/>
</dbReference>
<protein>
    <submittedName>
        <fullName evidence="3">3-oxoacyl-ACP synthase</fullName>
    </submittedName>
</protein>
<comment type="caution">
    <text evidence="3">The sequence shown here is derived from an EMBL/GenBank/DDBJ whole genome shotgun (WGS) entry which is preliminary data.</text>
</comment>
<organism evidence="3 4">
    <name type="scientific">Paractinoplanes deccanensis</name>
    <dbReference type="NCBI Taxonomy" id="113561"/>
    <lineage>
        <taxon>Bacteria</taxon>
        <taxon>Bacillati</taxon>
        <taxon>Actinomycetota</taxon>
        <taxon>Actinomycetes</taxon>
        <taxon>Micromonosporales</taxon>
        <taxon>Micromonosporaceae</taxon>
        <taxon>Paractinoplanes</taxon>
    </lineage>
</organism>
<dbReference type="InterPro" id="IPR016039">
    <property type="entry name" value="Thiolase-like"/>
</dbReference>
<dbReference type="InterPro" id="IPR000794">
    <property type="entry name" value="Beta-ketoacyl_synthase"/>
</dbReference>
<dbReference type="Gene3D" id="3.40.47.10">
    <property type="match status" value="1"/>
</dbReference>
<dbReference type="InterPro" id="IPR014030">
    <property type="entry name" value="Ketoacyl_synth_N"/>
</dbReference>
<evidence type="ECO:0000256" key="1">
    <source>
        <dbReference type="ARBA" id="ARBA00022679"/>
    </source>
</evidence>
<accession>A0ABQ3XY86</accession>
<evidence type="ECO:0000313" key="4">
    <source>
        <dbReference type="Proteomes" id="UP000609879"/>
    </source>
</evidence>
<keyword evidence="4" id="KW-1185">Reference proteome</keyword>
<evidence type="ECO:0000313" key="3">
    <source>
        <dbReference type="EMBL" id="GID72696.1"/>
    </source>
</evidence>
<sequence length="383" mass="39151">MTGLATRTVVEPLMITGCGVVSAAGIGLDALADAIGAGRADQPAASAFPEDAPPIPLAAVPDLKVAEHLGAKGTRHLDRTTLLALVACNRALAGLVPALPEPDRARTGVAIGTSTGSIRSSSEFSRETLVQALPYLVRANLFPNSVMNCCAARIAIVNGIRGVNATLAGGQLSSLAALRYARNVIDRGHADRVLAGGVEELSAQSAWAWHLARGLSPGTAVGEGCAVFVAESRRAADRAGRPVLAEVLACEVRSTGGDDPRHQLSTALAGCVERALRRSGVGPDDVREVAPGATGQRGLRALERRGVRAVVGGRPGEVRVAPVLGETFSAGGALQLAALIAGWRRRPPAGGVALVTSVGHDGTAGCLVVRPPAGGAERREVRR</sequence>
<dbReference type="Proteomes" id="UP000609879">
    <property type="component" value="Unassembled WGS sequence"/>
</dbReference>
<dbReference type="Pfam" id="PF00109">
    <property type="entry name" value="ketoacyl-synt"/>
    <property type="match status" value="1"/>
</dbReference>